<accession>F8PV00</accession>
<organism evidence="2">
    <name type="scientific">Serpula lacrymans var. lacrymans (strain S7.3)</name>
    <name type="common">Dry rot fungus</name>
    <dbReference type="NCBI Taxonomy" id="936435"/>
    <lineage>
        <taxon>Eukaryota</taxon>
        <taxon>Fungi</taxon>
        <taxon>Dikarya</taxon>
        <taxon>Basidiomycota</taxon>
        <taxon>Agaricomycotina</taxon>
        <taxon>Agaricomycetes</taxon>
        <taxon>Agaricomycetidae</taxon>
        <taxon>Boletales</taxon>
        <taxon>Coniophorineae</taxon>
        <taxon>Serpulaceae</taxon>
        <taxon>Serpula</taxon>
    </lineage>
</organism>
<dbReference type="HOGENOM" id="CLU_132858_3_0_1"/>
<proteinExistence type="predicted"/>
<sequence>MPHLTSSYEINLTRRLSNPVDGSLERLRSIFPETTIVAALDLVDRACVIKYTSPWGRSYFEVLGSTAAYTVFPQLDFPASASCYCTCPSFAFAVLMSESHITVCTSSK</sequence>
<dbReference type="PANTHER" id="PTHR28498:SF1">
    <property type="entry name" value="ZINC FINGER SWIM DOMAIN-CONTAINING PROTEIN 7"/>
    <property type="match status" value="1"/>
</dbReference>
<reference evidence="2" key="1">
    <citation type="journal article" date="2011" name="Science">
        <title>The plant cell wall-decomposing machinery underlies the functional diversity of forest fungi.</title>
        <authorList>
            <person name="Eastwood D.C."/>
            <person name="Floudas D."/>
            <person name="Binder M."/>
            <person name="Majcherczyk A."/>
            <person name="Schneider P."/>
            <person name="Aerts A."/>
            <person name="Asiegbu F.O."/>
            <person name="Baker S.E."/>
            <person name="Barry K."/>
            <person name="Bendiksby M."/>
            <person name="Blumentritt M."/>
            <person name="Coutinho P.M."/>
            <person name="Cullen D."/>
            <person name="de Vries R.P."/>
            <person name="Gathman A."/>
            <person name="Goodell B."/>
            <person name="Henrissat B."/>
            <person name="Ihrmark K."/>
            <person name="Kauserud H."/>
            <person name="Kohler A."/>
            <person name="LaButti K."/>
            <person name="Lapidus A."/>
            <person name="Lavin J.L."/>
            <person name="Lee Y.-H."/>
            <person name="Lindquist E."/>
            <person name="Lilly W."/>
            <person name="Lucas S."/>
            <person name="Morin E."/>
            <person name="Murat C."/>
            <person name="Oguiza J.A."/>
            <person name="Park J."/>
            <person name="Pisabarro A.G."/>
            <person name="Riley R."/>
            <person name="Rosling A."/>
            <person name="Salamov A."/>
            <person name="Schmidt O."/>
            <person name="Schmutz J."/>
            <person name="Skrede I."/>
            <person name="Stenlid J."/>
            <person name="Wiebenga A."/>
            <person name="Xie X."/>
            <person name="Kuees U."/>
            <person name="Hibbett D.S."/>
            <person name="Hoffmeister D."/>
            <person name="Hoegberg N."/>
            <person name="Martin F."/>
            <person name="Grigoriev I.V."/>
            <person name="Watkinson S.C."/>
        </authorList>
    </citation>
    <scope>NUCLEOTIDE SEQUENCE [LARGE SCALE GENOMIC DNA]</scope>
    <source>
        <strain evidence="2">strain S7.3</strain>
    </source>
</reference>
<dbReference type="OMA" id="CPAYAYS"/>
<dbReference type="OrthoDB" id="337581at2759"/>
<dbReference type="InParanoid" id="F8PV00"/>
<dbReference type="AlphaFoldDB" id="F8PV00"/>
<dbReference type="GO" id="GO:0097196">
    <property type="term" value="C:Shu complex"/>
    <property type="evidence" value="ECO:0007669"/>
    <property type="project" value="TreeGrafter"/>
</dbReference>
<protein>
    <submittedName>
        <fullName evidence="1">Uncharacterized protein</fullName>
    </submittedName>
</protein>
<dbReference type="Proteomes" id="UP000008063">
    <property type="component" value="Unassembled WGS sequence"/>
</dbReference>
<gene>
    <name evidence="1" type="ORF">SERLA73DRAFT_52884</name>
</gene>
<dbReference type="PANTHER" id="PTHR28498">
    <property type="entry name" value="ZINC FINGER SWIM DOMAIN-CONTAINING PROTEIN 7"/>
    <property type="match status" value="1"/>
</dbReference>
<dbReference type="GO" id="GO:0000724">
    <property type="term" value="P:double-strand break repair via homologous recombination"/>
    <property type="evidence" value="ECO:0007669"/>
    <property type="project" value="TreeGrafter"/>
</dbReference>
<evidence type="ECO:0000313" key="2">
    <source>
        <dbReference type="Proteomes" id="UP000008063"/>
    </source>
</evidence>
<dbReference type="EMBL" id="GL945479">
    <property type="protein sequence ID" value="EGO00080.1"/>
    <property type="molecule type" value="Genomic_DNA"/>
</dbReference>
<name>F8PV00_SERL3</name>
<evidence type="ECO:0000313" key="1">
    <source>
        <dbReference type="EMBL" id="EGO00080.1"/>
    </source>
</evidence>
<keyword evidence="2" id="KW-1185">Reference proteome</keyword>